<dbReference type="AlphaFoldDB" id="A0A0K1ET23"/>
<proteinExistence type="predicted"/>
<dbReference type="Proteomes" id="UP000067626">
    <property type="component" value="Chromosome"/>
</dbReference>
<evidence type="ECO:0000313" key="3">
    <source>
        <dbReference type="Proteomes" id="UP000067626"/>
    </source>
</evidence>
<feature type="compositionally biased region" description="Polar residues" evidence="1">
    <location>
        <begin position="1"/>
        <end position="11"/>
    </location>
</feature>
<gene>
    <name evidence="2" type="ORF">CMC5_080340</name>
</gene>
<dbReference type="STRING" id="52.CMC5_080340"/>
<feature type="region of interest" description="Disordered" evidence="1">
    <location>
        <begin position="1"/>
        <end position="24"/>
    </location>
</feature>
<organism evidence="2 3">
    <name type="scientific">Chondromyces crocatus</name>
    <dbReference type="NCBI Taxonomy" id="52"/>
    <lineage>
        <taxon>Bacteria</taxon>
        <taxon>Pseudomonadati</taxon>
        <taxon>Myxococcota</taxon>
        <taxon>Polyangia</taxon>
        <taxon>Polyangiales</taxon>
        <taxon>Polyangiaceae</taxon>
        <taxon>Chondromyces</taxon>
    </lineage>
</organism>
<dbReference type="KEGG" id="ccro:CMC5_080340"/>
<name>A0A0K1ET23_CHOCO</name>
<sequence>MEQFHASTRTPPRQRPLDGRTAPHGIFPEACFYPAFA</sequence>
<protein>
    <submittedName>
        <fullName evidence="2">Uncharacterized protein</fullName>
    </submittedName>
</protein>
<evidence type="ECO:0000256" key="1">
    <source>
        <dbReference type="SAM" id="MobiDB-lite"/>
    </source>
</evidence>
<keyword evidence="3" id="KW-1185">Reference proteome</keyword>
<dbReference type="EMBL" id="CP012159">
    <property type="protein sequence ID" value="AKT43797.1"/>
    <property type="molecule type" value="Genomic_DNA"/>
</dbReference>
<reference evidence="2 3" key="1">
    <citation type="submission" date="2015-07" db="EMBL/GenBank/DDBJ databases">
        <title>Genome analysis of myxobacterium Chondromyces crocatus Cm c5 reveals a high potential for natural compound synthesis and the genetic basis for the loss of fruiting body formation.</title>
        <authorList>
            <person name="Zaburannyi N."/>
            <person name="Bunk B."/>
            <person name="Maier J."/>
            <person name="Overmann J."/>
            <person name="Mueller R."/>
        </authorList>
    </citation>
    <scope>NUCLEOTIDE SEQUENCE [LARGE SCALE GENOMIC DNA]</scope>
    <source>
        <strain evidence="2 3">Cm c5</strain>
    </source>
</reference>
<evidence type="ECO:0000313" key="2">
    <source>
        <dbReference type="EMBL" id="AKT43797.1"/>
    </source>
</evidence>
<accession>A0A0K1ET23</accession>